<feature type="transmembrane region" description="Helical" evidence="8">
    <location>
        <begin position="170"/>
        <end position="187"/>
    </location>
</feature>
<dbReference type="PANTHER" id="PTHR30269">
    <property type="entry name" value="TRANSMEMBRANE PROTEIN YFCA"/>
    <property type="match status" value="1"/>
</dbReference>
<comment type="caution">
    <text evidence="9">The sequence shown here is derived from an EMBL/GenBank/DDBJ whole genome shotgun (WGS) entry which is preliminary data.</text>
</comment>
<evidence type="ECO:0000256" key="7">
    <source>
        <dbReference type="ARBA" id="ARBA00023136"/>
    </source>
</evidence>
<name>A0A556MQA3_9FLAO</name>
<dbReference type="AlphaFoldDB" id="A0A556MQA3"/>
<evidence type="ECO:0000313" key="9">
    <source>
        <dbReference type="EMBL" id="TSJ42012.1"/>
    </source>
</evidence>
<proteinExistence type="inferred from homology"/>
<dbReference type="PANTHER" id="PTHR30269:SF37">
    <property type="entry name" value="MEMBRANE TRANSPORTER PROTEIN"/>
    <property type="match status" value="1"/>
</dbReference>
<evidence type="ECO:0000256" key="5">
    <source>
        <dbReference type="ARBA" id="ARBA00022692"/>
    </source>
</evidence>
<keyword evidence="4 8" id="KW-1003">Cell membrane</keyword>
<evidence type="ECO:0000256" key="6">
    <source>
        <dbReference type="ARBA" id="ARBA00022989"/>
    </source>
</evidence>
<dbReference type="Proteomes" id="UP000316008">
    <property type="component" value="Unassembled WGS sequence"/>
</dbReference>
<protein>
    <recommendedName>
        <fullName evidence="8">Probable membrane transporter protein</fullName>
    </recommendedName>
</protein>
<comment type="subcellular location">
    <subcellularLocation>
        <location evidence="1 8">Cell membrane</location>
        <topology evidence="1 8">Multi-pass membrane protein</topology>
    </subcellularLocation>
</comment>
<evidence type="ECO:0000256" key="8">
    <source>
        <dbReference type="RuleBase" id="RU363041"/>
    </source>
</evidence>
<dbReference type="OrthoDB" id="8421744at2"/>
<dbReference type="RefSeq" id="WP_144333643.1">
    <property type="nucleotide sequence ID" value="NZ_VLPL01000006.1"/>
</dbReference>
<dbReference type="InterPro" id="IPR002781">
    <property type="entry name" value="TM_pro_TauE-like"/>
</dbReference>
<dbReference type="EMBL" id="VLPL01000006">
    <property type="protein sequence ID" value="TSJ42012.1"/>
    <property type="molecule type" value="Genomic_DNA"/>
</dbReference>
<organism evidence="9 10">
    <name type="scientific">Fluviicola chungangensis</name>
    <dbReference type="NCBI Taxonomy" id="2597671"/>
    <lineage>
        <taxon>Bacteria</taxon>
        <taxon>Pseudomonadati</taxon>
        <taxon>Bacteroidota</taxon>
        <taxon>Flavobacteriia</taxon>
        <taxon>Flavobacteriales</taxon>
        <taxon>Crocinitomicaceae</taxon>
        <taxon>Fluviicola</taxon>
    </lineage>
</organism>
<dbReference type="GO" id="GO:0005886">
    <property type="term" value="C:plasma membrane"/>
    <property type="evidence" value="ECO:0007669"/>
    <property type="project" value="UniProtKB-SubCell"/>
</dbReference>
<reference evidence="9 10" key="1">
    <citation type="submission" date="2019-07" db="EMBL/GenBank/DDBJ databases">
        <authorList>
            <person name="Huq M.A."/>
        </authorList>
    </citation>
    <scope>NUCLEOTIDE SEQUENCE [LARGE SCALE GENOMIC DNA]</scope>
    <source>
        <strain evidence="9 10">MAH-3</strain>
    </source>
</reference>
<keyword evidence="5 8" id="KW-0812">Transmembrane</keyword>
<evidence type="ECO:0000256" key="4">
    <source>
        <dbReference type="ARBA" id="ARBA00022475"/>
    </source>
</evidence>
<sequence length="343" mass="38360">MTTSLIILFIVCLLAFSISAICGGGAGLMLIPVLGQFLSVSQVPAALSIGTFSSSASRLIVFRKNICWDVVQYFVPAALPAVWLGALLLKYINPIYLEIVMGAFLVSNLTFLFRKQKMLDSDRRPSVIKLVLIGLSAGFLSGLTGAVGLLFNRFYLRYGLTKEEIVATRAANEIVLHLFKIILYCLFGLIGNEVILIGLVVTASAVFSTLLMKWILPKLSELSFRKIGYSAMVFSGVMMLVQSGQNLFSEKTMITDSDLMVYNQKLKLQQANYELEFTYDEGFEFEQTIPFAELSVQQQKNVKNRSPKADKIMIEAVYAVNRKKSFEAYYFQNNKLIDKIDFV</sequence>
<feature type="transmembrane region" description="Helical" evidence="8">
    <location>
        <begin position="126"/>
        <end position="150"/>
    </location>
</feature>
<comment type="similarity">
    <text evidence="2 8">Belongs to the 4-toluene sulfonate uptake permease (TSUP) (TC 2.A.102) family.</text>
</comment>
<accession>A0A556MQA3</accession>
<keyword evidence="10" id="KW-1185">Reference proteome</keyword>
<evidence type="ECO:0000256" key="2">
    <source>
        <dbReference type="ARBA" id="ARBA00009142"/>
    </source>
</evidence>
<keyword evidence="7 8" id="KW-0472">Membrane</keyword>
<evidence type="ECO:0000256" key="3">
    <source>
        <dbReference type="ARBA" id="ARBA00022448"/>
    </source>
</evidence>
<evidence type="ECO:0000313" key="10">
    <source>
        <dbReference type="Proteomes" id="UP000316008"/>
    </source>
</evidence>
<dbReference type="InterPro" id="IPR052017">
    <property type="entry name" value="TSUP"/>
</dbReference>
<gene>
    <name evidence="9" type="ORF">FO442_13045</name>
</gene>
<keyword evidence="6 8" id="KW-1133">Transmembrane helix</keyword>
<keyword evidence="3" id="KW-0813">Transport</keyword>
<feature type="transmembrane region" description="Helical" evidence="8">
    <location>
        <begin position="194"/>
        <end position="215"/>
    </location>
</feature>
<feature type="transmembrane region" description="Helical" evidence="8">
    <location>
        <begin position="70"/>
        <end position="89"/>
    </location>
</feature>
<dbReference type="Pfam" id="PF01925">
    <property type="entry name" value="TauE"/>
    <property type="match status" value="1"/>
</dbReference>
<evidence type="ECO:0000256" key="1">
    <source>
        <dbReference type="ARBA" id="ARBA00004651"/>
    </source>
</evidence>
<feature type="transmembrane region" description="Helical" evidence="8">
    <location>
        <begin position="95"/>
        <end position="114"/>
    </location>
</feature>